<dbReference type="Pfam" id="PF05738">
    <property type="entry name" value="Cna_B"/>
    <property type="match status" value="1"/>
</dbReference>
<feature type="domain" description="CNA-B" evidence="3">
    <location>
        <begin position="942"/>
        <end position="1028"/>
    </location>
</feature>
<organism evidence="5 6">
    <name type="scientific">Lancefieldella parvula</name>
    <dbReference type="NCBI Taxonomy" id="1382"/>
    <lineage>
        <taxon>Bacteria</taxon>
        <taxon>Bacillati</taxon>
        <taxon>Actinomycetota</taxon>
        <taxon>Coriobacteriia</taxon>
        <taxon>Coriobacteriales</taxon>
        <taxon>Atopobiaceae</taxon>
        <taxon>Lancefieldella</taxon>
    </lineage>
</organism>
<feature type="domain" description="Streptococcal pilin isopeptide linkage" evidence="4">
    <location>
        <begin position="1132"/>
        <end position="1249"/>
    </location>
</feature>
<dbReference type="InterPro" id="IPR038174">
    <property type="entry name" value="Strep_pil_link_sf"/>
</dbReference>
<name>A0A9E7DBG4_9ACTN</name>
<evidence type="ECO:0000256" key="2">
    <source>
        <dbReference type="SAM" id="SignalP"/>
    </source>
</evidence>
<sequence length="1328" mass="141303">MKSKARIVAGLLLAAVAFVAALLPNLSVAYAEDTTGLQINALSIEDASTHAQVADLLAGQTPALKAGVTYALNVGYTIPASLQFSPTYLNVRFGDGLYVTGLPGATFTVGGISNTSFSNLVTAPTGTGTLPYGYPGASSEKNRSGDLVYMTNNGLTQVSSRGEIQFKLDDAVENQSASQVIANAIRVSLSTAATQNIDPHTSSVTAADAMTYGFWADQSTEVLSKGGTTSTLQVSTTGSKVLTEANSKTTVQVVYPSDMELVGVNETSLYNTPGTIVSTTDDGTNKTATVEWNEPGSYAGTPTFKPQIKVPASSTRPNNSTFNVTIKNLTMSVWNDTPNVNRTSANASSTLTVTVIDGLNPERLTTHALVDTAPNWAYKKNDTYNVRLGTYLIKNELSTDTAPKTLEMTIDQNQTAIIRGVTIPYKAGMTYGPIHWTASDGTSGTADPSILQTSGVSALITNTALGLDINTSITSIKVDLGPILGGYDGIRPMSDLLDTWNPNNKHVTDEYYGWSYISNGVYGSWKKGTNADVVTNVKLYNTGTTPDAGVTLTAKSGAPKVLNGVGSIDKTQINGGETFKISGRIDDANWDWNPLQEPVLYVIMPEGFTYSNLTISNGTLSAPEFVGTYDKDGVAVKVWKYTIDVGDETRGQYQPDFTSKNMTLSMDVHTTDLAGKGIYHINDFVGITTKDFKEIGAQIKAEHWDRSNWNTSQYTSLFGNSVNSGETMVSLSERPGINIAQASAIAAASTLSVKDAVSGTVTDYTYDSANPGATTPVMQRDDTATVHIAVRNNTGNTANTTQLFVPLLSKSADRGAGINPEGATQLPLTLEGVSSSSNFSYQYIKLNPGVTYTANHAPQPGDYTVVTNPAEADMVLFTSTRALAANSGGFVDVTYKVADNVDASYDGNRSVFSSVLDYDIAGNHSTRSLSTHALSYAGIDLKINKVWDDNNNAAGKRPSTADFGANNLVLSNDKNLDTSTITPEVSDNGNNTYTIVYKGLRKYVDNTAADTVSYTITENVPNSYVSTRSSISRVEQYTTTQSLVNVYNVRPTIVTPSVTKIVEGDYPVVPIPGGPSPASLVNSYLSSSNVSAAGATSTASATSADDTASGSFAESLINNFLANGSEDEGDAPNVFIFEMTRLDPSSPMPEGSTGNTARTRRLLGGDAVFRNITFTQPGTYVYTIKEVTGTQNIQYDQSVYTVTYNVADDGTGQLEATRTMTKTDEDGNVTTVDLGEYNDATGAVFTNVYPDPLPARDYPVVQKVVTGNAPDAPTDYPSVLPDDNGGNPRTATTQDVFKFTLTRNDPSYPMPNNATTDSVETSVACFWR</sequence>
<evidence type="ECO:0000259" key="4">
    <source>
        <dbReference type="Pfam" id="PF12892"/>
    </source>
</evidence>
<dbReference type="InterPro" id="IPR022464">
    <property type="entry name" value="Strep_pil_isopept_link"/>
</dbReference>
<dbReference type="Gene3D" id="2.60.40.1140">
    <property type="entry name" value="Collagen-binding surface protein Cna, B-type domain"/>
    <property type="match status" value="1"/>
</dbReference>
<dbReference type="InterPro" id="IPR008454">
    <property type="entry name" value="Collagen-bd_Cna-like_B-typ_dom"/>
</dbReference>
<dbReference type="Proteomes" id="UP000831562">
    <property type="component" value="Chromosome"/>
</dbReference>
<protein>
    <submittedName>
        <fullName evidence="5">Cna B-type domain-containing protein</fullName>
    </submittedName>
</protein>
<evidence type="ECO:0000313" key="6">
    <source>
        <dbReference type="Proteomes" id="UP000831562"/>
    </source>
</evidence>
<accession>A0A9E7DBG4</accession>
<evidence type="ECO:0000313" key="5">
    <source>
        <dbReference type="EMBL" id="UQF78446.1"/>
    </source>
</evidence>
<dbReference type="NCBIfam" id="TIGR03786">
    <property type="entry name" value="strep_pil_rpt"/>
    <property type="match status" value="1"/>
</dbReference>
<keyword evidence="2" id="KW-0732">Signal</keyword>
<reference evidence="5" key="1">
    <citation type="submission" date="2022-05" db="EMBL/GenBank/DDBJ databases">
        <title>Using nanopore sequencing to obtain complete genomes from saliva samples.</title>
        <authorList>
            <person name="Baker J.L."/>
        </authorList>
    </citation>
    <scope>NUCLEOTIDE SEQUENCE</scope>
    <source>
        <strain evidence="5">JCVI-JB-Lp32</strain>
    </source>
</reference>
<dbReference type="EMBL" id="CP097092">
    <property type="protein sequence ID" value="UQF78446.1"/>
    <property type="molecule type" value="Genomic_DNA"/>
</dbReference>
<feature type="signal peptide" evidence="2">
    <location>
        <begin position="1"/>
        <end position="31"/>
    </location>
</feature>
<evidence type="ECO:0000259" key="3">
    <source>
        <dbReference type="Pfam" id="PF05738"/>
    </source>
</evidence>
<gene>
    <name evidence="5" type="ORF">M3I19_01750</name>
</gene>
<dbReference type="Pfam" id="PF12892">
    <property type="entry name" value="FctA"/>
    <property type="match status" value="1"/>
</dbReference>
<proteinExistence type="predicted"/>
<evidence type="ECO:0000256" key="1">
    <source>
        <dbReference type="SAM" id="MobiDB-lite"/>
    </source>
</evidence>
<feature type="region of interest" description="Disordered" evidence="1">
    <location>
        <begin position="1267"/>
        <end position="1291"/>
    </location>
</feature>
<dbReference type="SUPFAM" id="SSF49478">
    <property type="entry name" value="Cna protein B-type domain"/>
    <property type="match status" value="1"/>
</dbReference>
<dbReference type="Gene3D" id="2.60.40.3050">
    <property type="match status" value="1"/>
</dbReference>
<feature type="chain" id="PRO_5038584613" evidence="2">
    <location>
        <begin position="32"/>
        <end position="1328"/>
    </location>
</feature>